<dbReference type="Proteomes" id="UP001589818">
    <property type="component" value="Unassembled WGS sequence"/>
</dbReference>
<reference evidence="1 2" key="1">
    <citation type="submission" date="2024-09" db="EMBL/GenBank/DDBJ databases">
        <authorList>
            <person name="Sun Q."/>
            <person name="Mori K."/>
        </authorList>
    </citation>
    <scope>NUCLEOTIDE SEQUENCE [LARGE SCALE GENOMIC DNA]</scope>
    <source>
        <strain evidence="1 2">CCM 4839</strain>
    </source>
</reference>
<dbReference type="RefSeq" id="WP_256555443.1">
    <property type="nucleotide sequence ID" value="NZ_JANHOF010000009.1"/>
</dbReference>
<proteinExistence type="predicted"/>
<gene>
    <name evidence="1" type="ORF">ACFFJ8_04610</name>
</gene>
<keyword evidence="2" id="KW-1185">Reference proteome</keyword>
<name>A0ABV6J762_9BACL</name>
<dbReference type="PROSITE" id="PS51257">
    <property type="entry name" value="PROKAR_LIPOPROTEIN"/>
    <property type="match status" value="1"/>
</dbReference>
<sequence>MNKILMIGMALCFIIAGCTVKEKTISLEQIKDLFEKHEIPLEDPKELHPKSVFLYTLNGVKPEPFMLDGELISIYIYSSSNGVLKGMQDFERQTAGADVAAHGEYQVANVLIFHGYEGTDERVEAVIKDMESLVK</sequence>
<dbReference type="EMBL" id="JBHLVF010000009">
    <property type="protein sequence ID" value="MFC0390658.1"/>
    <property type="molecule type" value="Genomic_DNA"/>
</dbReference>
<comment type="caution">
    <text evidence="1">The sequence shown here is derived from an EMBL/GenBank/DDBJ whole genome shotgun (WGS) entry which is preliminary data.</text>
</comment>
<organism evidence="1 2">
    <name type="scientific">Paenibacillus mendelii</name>
    <dbReference type="NCBI Taxonomy" id="206163"/>
    <lineage>
        <taxon>Bacteria</taxon>
        <taxon>Bacillati</taxon>
        <taxon>Bacillota</taxon>
        <taxon>Bacilli</taxon>
        <taxon>Bacillales</taxon>
        <taxon>Paenibacillaceae</taxon>
        <taxon>Paenibacillus</taxon>
    </lineage>
</organism>
<evidence type="ECO:0000313" key="2">
    <source>
        <dbReference type="Proteomes" id="UP001589818"/>
    </source>
</evidence>
<accession>A0ABV6J762</accession>
<protein>
    <recommendedName>
        <fullName evidence="3">DUF4825 domain-containing protein</fullName>
    </recommendedName>
</protein>
<evidence type="ECO:0000313" key="1">
    <source>
        <dbReference type="EMBL" id="MFC0390658.1"/>
    </source>
</evidence>
<evidence type="ECO:0008006" key="3">
    <source>
        <dbReference type="Google" id="ProtNLM"/>
    </source>
</evidence>